<evidence type="ECO:0000313" key="7">
    <source>
        <dbReference type="EMBL" id="MBB5271122.1"/>
    </source>
</evidence>
<dbReference type="PIRSF" id="PIRSF024608">
    <property type="entry name" value="UCP024608"/>
    <property type="match status" value="1"/>
</dbReference>
<evidence type="ECO:0000313" key="8">
    <source>
        <dbReference type="Proteomes" id="UP000532440"/>
    </source>
</evidence>
<dbReference type="InterPro" id="IPR016823">
    <property type="entry name" value="Thiosulf_SoxX_II"/>
</dbReference>
<dbReference type="GO" id="GO:0046872">
    <property type="term" value="F:metal ion binding"/>
    <property type="evidence" value="ECO:0007669"/>
    <property type="project" value="UniProtKB-KW"/>
</dbReference>
<keyword evidence="1 4" id="KW-0349">Heme</keyword>
<dbReference type="AlphaFoldDB" id="A0A7W8M805"/>
<gene>
    <name evidence="7" type="ORF">HNQ70_001126</name>
</gene>
<feature type="signal peptide" evidence="5">
    <location>
        <begin position="1"/>
        <end position="29"/>
    </location>
</feature>
<reference evidence="7 8" key="1">
    <citation type="submission" date="2020-08" db="EMBL/GenBank/DDBJ databases">
        <title>Genomic Encyclopedia of Type Strains, Phase IV (KMG-IV): sequencing the most valuable type-strain genomes for metagenomic binning, comparative biology and taxonomic classification.</title>
        <authorList>
            <person name="Goeker M."/>
        </authorList>
    </citation>
    <scope>NUCLEOTIDE SEQUENCE [LARGE SCALE GENOMIC DNA]</scope>
    <source>
        <strain evidence="7 8">DSM 29781</strain>
    </source>
</reference>
<keyword evidence="3 4" id="KW-0408">Iron</keyword>
<keyword evidence="5" id="KW-0732">Signal</keyword>
<dbReference type="NCBIfam" id="TIGR04485">
    <property type="entry name" value="thiosulf_SoxX"/>
    <property type="match status" value="1"/>
</dbReference>
<dbReference type="InterPro" id="IPR030999">
    <property type="entry name" value="Thiosulf_SoxX"/>
</dbReference>
<dbReference type="GO" id="GO:0009055">
    <property type="term" value="F:electron transfer activity"/>
    <property type="evidence" value="ECO:0007669"/>
    <property type="project" value="InterPro"/>
</dbReference>
<accession>A0A7W8M805</accession>
<dbReference type="EMBL" id="JACHGB010000002">
    <property type="protein sequence ID" value="MBB5271122.1"/>
    <property type="molecule type" value="Genomic_DNA"/>
</dbReference>
<dbReference type="Pfam" id="PF00034">
    <property type="entry name" value="Cytochrom_C"/>
    <property type="match status" value="1"/>
</dbReference>
<evidence type="ECO:0000256" key="1">
    <source>
        <dbReference type="ARBA" id="ARBA00022617"/>
    </source>
</evidence>
<dbReference type="Proteomes" id="UP000532440">
    <property type="component" value="Unassembled WGS sequence"/>
</dbReference>
<dbReference type="GO" id="GO:0020037">
    <property type="term" value="F:heme binding"/>
    <property type="evidence" value="ECO:0007669"/>
    <property type="project" value="InterPro"/>
</dbReference>
<comment type="caution">
    <text evidence="7">The sequence shown here is derived from an EMBL/GenBank/DDBJ whole genome shotgun (WGS) entry which is preliminary data.</text>
</comment>
<name>A0A7W8M805_9BURK</name>
<evidence type="ECO:0000256" key="5">
    <source>
        <dbReference type="SAM" id="SignalP"/>
    </source>
</evidence>
<sequence length="205" mass="21862">MNKMLMIGGAAAALALGGCAYLAAGPSDAEVVQTLKSSFRDKGIAKLDRLDQTELQKACSAHAQGGMPDALREQLERAALAAVKPPADGNYLGDWRSGEKIAQSGRGLQFSDNEKTVNGGNCYACHQLSKQEMAYGNIGPSLYNYGKLRGNSKAVLEYTWGKLWSADAYAACSQMPRFGDAGILTTQQLRDVMALLLDPASPINQ</sequence>
<proteinExistence type="predicted"/>
<organism evidence="7 8">
    <name type="scientific">Quisquiliibacterium transsilvanicum</name>
    <dbReference type="NCBI Taxonomy" id="1549638"/>
    <lineage>
        <taxon>Bacteria</taxon>
        <taxon>Pseudomonadati</taxon>
        <taxon>Pseudomonadota</taxon>
        <taxon>Betaproteobacteria</taxon>
        <taxon>Burkholderiales</taxon>
        <taxon>Burkholderiaceae</taxon>
        <taxon>Quisquiliibacterium</taxon>
    </lineage>
</organism>
<protein>
    <submittedName>
        <fullName evidence="7">Sulfur-oxidizing protein SoxX</fullName>
    </submittedName>
</protein>
<dbReference type="SUPFAM" id="SSF46626">
    <property type="entry name" value="Cytochrome c"/>
    <property type="match status" value="1"/>
</dbReference>
<evidence type="ECO:0000256" key="3">
    <source>
        <dbReference type="ARBA" id="ARBA00023004"/>
    </source>
</evidence>
<evidence type="ECO:0000256" key="2">
    <source>
        <dbReference type="ARBA" id="ARBA00022723"/>
    </source>
</evidence>
<dbReference type="PROSITE" id="PS51257">
    <property type="entry name" value="PROKAR_LIPOPROTEIN"/>
    <property type="match status" value="1"/>
</dbReference>
<dbReference type="RefSeq" id="WP_221302648.1">
    <property type="nucleotide sequence ID" value="NZ_BAABEW010000017.1"/>
</dbReference>
<evidence type="ECO:0000256" key="4">
    <source>
        <dbReference type="PROSITE-ProRule" id="PRU00433"/>
    </source>
</evidence>
<dbReference type="Gene3D" id="1.10.760.10">
    <property type="entry name" value="Cytochrome c-like domain"/>
    <property type="match status" value="1"/>
</dbReference>
<evidence type="ECO:0000259" key="6">
    <source>
        <dbReference type="PROSITE" id="PS51007"/>
    </source>
</evidence>
<dbReference type="InterPro" id="IPR009056">
    <property type="entry name" value="Cyt_c-like_dom"/>
</dbReference>
<feature type="chain" id="PRO_5031128528" evidence="5">
    <location>
        <begin position="30"/>
        <end position="205"/>
    </location>
</feature>
<dbReference type="PROSITE" id="PS51007">
    <property type="entry name" value="CYTC"/>
    <property type="match status" value="1"/>
</dbReference>
<dbReference type="InterPro" id="IPR036909">
    <property type="entry name" value="Cyt_c-like_dom_sf"/>
</dbReference>
<feature type="domain" description="Cytochrome c" evidence="6">
    <location>
        <begin position="93"/>
        <end position="200"/>
    </location>
</feature>
<keyword evidence="2 4" id="KW-0479">Metal-binding</keyword>
<keyword evidence="8" id="KW-1185">Reference proteome</keyword>